<keyword evidence="11" id="KW-1185">Reference proteome</keyword>
<accession>A0ABQ7VJS7</accession>
<dbReference type="Gene3D" id="3.10.10.10">
    <property type="entry name" value="HIV Type 1 Reverse Transcriptase, subunit A, domain 1"/>
    <property type="match status" value="2"/>
</dbReference>
<feature type="region of interest" description="Disordered" evidence="8">
    <location>
        <begin position="83"/>
        <end position="118"/>
    </location>
</feature>
<feature type="domain" description="CCHC-type" evidence="9">
    <location>
        <begin position="145"/>
        <end position="159"/>
    </location>
</feature>
<keyword evidence="1" id="KW-0808">Transferase</keyword>
<dbReference type="Gene3D" id="3.30.70.270">
    <property type="match status" value="2"/>
</dbReference>
<evidence type="ECO:0000256" key="1">
    <source>
        <dbReference type="ARBA" id="ARBA00022679"/>
    </source>
</evidence>
<evidence type="ECO:0000313" key="11">
    <source>
        <dbReference type="Proteomes" id="UP000826656"/>
    </source>
</evidence>
<dbReference type="Pfam" id="PF17917">
    <property type="entry name" value="RT_RNaseH"/>
    <property type="match status" value="1"/>
</dbReference>
<dbReference type="Proteomes" id="UP000826656">
    <property type="component" value="Unassembled WGS sequence"/>
</dbReference>
<evidence type="ECO:0000313" key="10">
    <source>
        <dbReference type="EMBL" id="KAH0768772.1"/>
    </source>
</evidence>
<proteinExistence type="predicted"/>
<dbReference type="PANTHER" id="PTHR37984:SF5">
    <property type="entry name" value="PROTEIN NYNRIN-LIKE"/>
    <property type="match status" value="1"/>
</dbReference>
<dbReference type="InterPro" id="IPR041373">
    <property type="entry name" value="RT_RNaseH"/>
</dbReference>
<evidence type="ECO:0000256" key="7">
    <source>
        <dbReference type="PROSITE-ProRule" id="PRU00047"/>
    </source>
</evidence>
<evidence type="ECO:0000256" key="8">
    <source>
        <dbReference type="SAM" id="MobiDB-lite"/>
    </source>
</evidence>
<dbReference type="InterPro" id="IPR036875">
    <property type="entry name" value="Znf_CCHC_sf"/>
</dbReference>
<dbReference type="Pfam" id="PF03732">
    <property type="entry name" value="Retrotrans_gag"/>
    <property type="match status" value="1"/>
</dbReference>
<keyword evidence="7" id="KW-0862">Zinc</keyword>
<keyword evidence="7" id="KW-0479">Metal-binding</keyword>
<dbReference type="SUPFAM" id="SSF56672">
    <property type="entry name" value="DNA/RNA polymerases"/>
    <property type="match status" value="1"/>
</dbReference>
<evidence type="ECO:0000256" key="6">
    <source>
        <dbReference type="ARBA" id="ARBA00022918"/>
    </source>
</evidence>
<dbReference type="InterPro" id="IPR000477">
    <property type="entry name" value="RT_dom"/>
</dbReference>
<organism evidence="10 11">
    <name type="scientific">Solanum tuberosum</name>
    <name type="common">Potato</name>
    <dbReference type="NCBI Taxonomy" id="4113"/>
    <lineage>
        <taxon>Eukaryota</taxon>
        <taxon>Viridiplantae</taxon>
        <taxon>Streptophyta</taxon>
        <taxon>Embryophyta</taxon>
        <taxon>Tracheophyta</taxon>
        <taxon>Spermatophyta</taxon>
        <taxon>Magnoliopsida</taxon>
        <taxon>eudicotyledons</taxon>
        <taxon>Gunneridae</taxon>
        <taxon>Pentapetalae</taxon>
        <taxon>asterids</taxon>
        <taxon>lamiids</taxon>
        <taxon>Solanales</taxon>
        <taxon>Solanaceae</taxon>
        <taxon>Solanoideae</taxon>
        <taxon>Solaneae</taxon>
        <taxon>Solanum</taxon>
    </lineage>
</organism>
<protein>
    <recommendedName>
        <fullName evidence="9">CCHC-type domain-containing protein</fullName>
    </recommendedName>
</protein>
<keyword evidence="7" id="KW-0863">Zinc-finger</keyword>
<evidence type="ECO:0000259" key="9">
    <source>
        <dbReference type="PROSITE" id="PS50158"/>
    </source>
</evidence>
<evidence type="ECO:0000256" key="4">
    <source>
        <dbReference type="ARBA" id="ARBA00022759"/>
    </source>
</evidence>
<dbReference type="InterPro" id="IPR043502">
    <property type="entry name" value="DNA/RNA_pol_sf"/>
</dbReference>
<sequence>MERRETEDAGLLDLEKFKAAFSDRFFPHEMREFEVLEFINLHQGSKSVKEYALKFIQLSMYAPTMVANSREMMNKFVSEEKLKEKSREVKRAKTGSSNAPPKFNKDKLSNPKPQGGNDSGSSLYMSNIRCGKNHEGKCLASTDGCFSCGKSGHKIRNCPMLLGSPDVVTDILNVFQLDVYPLLDPSATLSFLTPYVAMRFDVLLDVLLDPFSIYAPIGDSIVAKMVYRKTRVVKFLFPNEPILEWKGGNSMPKDHDLLSIPPEREIEFGVHLLPDTQPISIPPYHMALAELLELKEQLKDLLDKGLIRLSISPWGALLNKVTINNKYSLPRIYDLFDQLQGASYFSKIDLRSGYHKLRVKEDDIPKTAAQTLYGHYEFLVMLFVLTNAPTAFMDLMKRVFRQYLDMSVAFLDHIVSSKGIEVDPKKTNAIKSYPTPLTPSDIRSFLGLASYYRMFLEGFSLIASRLTQKKAKFIWSKLCEKSFQELKDRLTSTLALTLSEGIDGFMIWRHYLYGVHVDVFTDNKSLQYVINQKDLNLRQRRWLELLED</sequence>
<evidence type="ECO:0000256" key="3">
    <source>
        <dbReference type="ARBA" id="ARBA00022722"/>
    </source>
</evidence>
<dbReference type="Pfam" id="PF00078">
    <property type="entry name" value="RVT_1"/>
    <property type="match status" value="1"/>
</dbReference>
<dbReference type="PROSITE" id="PS50158">
    <property type="entry name" value="ZF_CCHC"/>
    <property type="match status" value="1"/>
</dbReference>
<dbReference type="SUPFAM" id="SSF57756">
    <property type="entry name" value="Retrovirus zinc finger-like domains"/>
    <property type="match status" value="1"/>
</dbReference>
<evidence type="ECO:0000256" key="5">
    <source>
        <dbReference type="ARBA" id="ARBA00022801"/>
    </source>
</evidence>
<dbReference type="InterPro" id="IPR043128">
    <property type="entry name" value="Rev_trsase/Diguanyl_cyclase"/>
</dbReference>
<evidence type="ECO:0000256" key="2">
    <source>
        <dbReference type="ARBA" id="ARBA00022695"/>
    </source>
</evidence>
<keyword evidence="4" id="KW-0255">Endonuclease</keyword>
<dbReference type="InterPro" id="IPR005162">
    <property type="entry name" value="Retrotrans_gag_dom"/>
</dbReference>
<dbReference type="PANTHER" id="PTHR37984">
    <property type="entry name" value="PROTEIN CBG26694"/>
    <property type="match status" value="1"/>
</dbReference>
<dbReference type="InterPro" id="IPR050951">
    <property type="entry name" value="Retrovirus_Pol_polyprotein"/>
</dbReference>
<dbReference type="InterPro" id="IPR001878">
    <property type="entry name" value="Znf_CCHC"/>
</dbReference>
<dbReference type="Gene3D" id="4.10.60.10">
    <property type="entry name" value="Zinc finger, CCHC-type"/>
    <property type="match status" value="1"/>
</dbReference>
<comment type="caution">
    <text evidence="10">The sequence shown here is derived from an EMBL/GenBank/DDBJ whole genome shotgun (WGS) entry which is preliminary data.</text>
</comment>
<keyword evidence="6" id="KW-0695">RNA-directed DNA polymerase</keyword>
<name>A0ABQ7VJS7_SOLTU</name>
<keyword evidence="3" id="KW-0540">Nuclease</keyword>
<dbReference type="EMBL" id="JAIVGD010000011">
    <property type="protein sequence ID" value="KAH0768772.1"/>
    <property type="molecule type" value="Genomic_DNA"/>
</dbReference>
<gene>
    <name evidence="10" type="ORF">KY290_012753</name>
</gene>
<keyword evidence="2" id="KW-0548">Nucleotidyltransferase</keyword>
<keyword evidence="5" id="KW-0378">Hydrolase</keyword>
<dbReference type="CDD" id="cd01647">
    <property type="entry name" value="RT_LTR"/>
    <property type="match status" value="1"/>
</dbReference>
<dbReference type="SMART" id="SM00343">
    <property type="entry name" value="ZnF_C2HC"/>
    <property type="match status" value="1"/>
</dbReference>
<reference evidence="10 11" key="1">
    <citation type="journal article" date="2021" name="bioRxiv">
        <title>Chromosome-scale and haplotype-resolved genome assembly of a tetraploid potato cultivar.</title>
        <authorList>
            <person name="Sun H."/>
            <person name="Jiao W.-B."/>
            <person name="Krause K."/>
            <person name="Campoy J.A."/>
            <person name="Goel M."/>
            <person name="Folz-Donahue K."/>
            <person name="Kukat C."/>
            <person name="Huettel B."/>
            <person name="Schneeberger K."/>
        </authorList>
    </citation>
    <scope>NUCLEOTIDE SEQUENCE [LARGE SCALE GENOMIC DNA]</scope>
    <source>
        <strain evidence="10">SolTubOtavaFocal</strain>
        <tissue evidence="10">Leaves</tissue>
    </source>
</reference>